<evidence type="ECO:0000256" key="2">
    <source>
        <dbReference type="ARBA" id="ARBA00022748"/>
    </source>
</evidence>
<gene>
    <name evidence="6" type="ORF">OM075_20380</name>
</gene>
<feature type="domain" description="Thioredoxin" evidence="5">
    <location>
        <begin position="278"/>
        <end position="417"/>
    </location>
</feature>
<dbReference type="Gene3D" id="3.40.30.10">
    <property type="entry name" value="Glutaredoxin"/>
    <property type="match status" value="1"/>
</dbReference>
<evidence type="ECO:0000256" key="1">
    <source>
        <dbReference type="ARBA" id="ARBA00004196"/>
    </source>
</evidence>
<dbReference type="Pfam" id="PF13905">
    <property type="entry name" value="Thioredoxin_8"/>
    <property type="match status" value="1"/>
</dbReference>
<dbReference type="InterPro" id="IPR050553">
    <property type="entry name" value="Thioredoxin_ResA/DsbE_sf"/>
</dbReference>
<dbReference type="Proteomes" id="UP001209229">
    <property type="component" value="Unassembled WGS sequence"/>
</dbReference>
<protein>
    <submittedName>
        <fullName evidence="6">AhpC/TSA family protein</fullName>
    </submittedName>
</protein>
<proteinExistence type="predicted"/>
<comment type="subcellular location">
    <subcellularLocation>
        <location evidence="1">Cell envelope</location>
    </subcellularLocation>
</comment>
<evidence type="ECO:0000313" key="7">
    <source>
        <dbReference type="Proteomes" id="UP001209229"/>
    </source>
</evidence>
<dbReference type="InterPro" id="IPR013766">
    <property type="entry name" value="Thioredoxin_domain"/>
</dbReference>
<dbReference type="Pfam" id="PF14289">
    <property type="entry name" value="DUF4369"/>
    <property type="match status" value="1"/>
</dbReference>
<dbReference type="SUPFAM" id="SSF52833">
    <property type="entry name" value="Thioredoxin-like"/>
    <property type="match status" value="1"/>
</dbReference>
<dbReference type="GO" id="GO:0017004">
    <property type="term" value="P:cytochrome complex assembly"/>
    <property type="evidence" value="ECO:0007669"/>
    <property type="project" value="UniProtKB-KW"/>
</dbReference>
<keyword evidence="7" id="KW-1185">Reference proteome</keyword>
<dbReference type="PANTHER" id="PTHR42852">
    <property type="entry name" value="THIOL:DISULFIDE INTERCHANGE PROTEIN DSBE"/>
    <property type="match status" value="1"/>
</dbReference>
<dbReference type="EMBL" id="JAPDPJ010000067">
    <property type="protein sequence ID" value="MCW3788840.1"/>
    <property type="molecule type" value="Genomic_DNA"/>
</dbReference>
<dbReference type="RefSeq" id="WP_301192396.1">
    <property type="nucleotide sequence ID" value="NZ_JAPDPJ010000067.1"/>
</dbReference>
<organism evidence="6 7">
    <name type="scientific">Plebeiibacterium sediminum</name>
    <dbReference type="NCBI Taxonomy" id="2992112"/>
    <lineage>
        <taxon>Bacteria</taxon>
        <taxon>Pseudomonadati</taxon>
        <taxon>Bacteroidota</taxon>
        <taxon>Bacteroidia</taxon>
        <taxon>Marinilabiliales</taxon>
        <taxon>Marinilabiliaceae</taxon>
        <taxon>Plebeiibacterium</taxon>
    </lineage>
</organism>
<evidence type="ECO:0000256" key="4">
    <source>
        <dbReference type="ARBA" id="ARBA00023284"/>
    </source>
</evidence>
<keyword evidence="2" id="KW-0201">Cytochrome c-type biogenesis</keyword>
<name>A0AAE3M8M2_9BACT</name>
<sequence length="417" mass="47868">MKLNRICPFLGAIAFFLLSCNSSKKETSFKLTGNFTGIKGEGYAILQDYETYEEDTVPFIDGKFEFIGKQDQPKLCRLYFIGPNDSLADQFKSDLLYIENATITCSGNYKDLMFYLDNKDFSLKRMSVQGGEMNKIYNSFLDDTRPIVSQAVEVTNKLEYPEVAVENMSASQYNEMLQMQAQLDSLLLQRDLVKEAYIQRYADTELGYDFVLASIAMDYHYEEWFDESRAHGNRYPEDFAIPSSEKIESWISLLEEQKTYTPEQIGKLKTLAKRCKQVEPGAPFIDGMVYSTDGDSLLLSTPIKEGRYTLIDCWASWCHPCRASIPHLKQLKDKYKDLDVIGISLDGSAMKKQWLKAIDAEGMTWPQYMVEYNSELLKAYNILAIPNIILITPDKKIYKTGIRGFDLDLILTRIYGY</sequence>
<dbReference type="GO" id="GO:0030313">
    <property type="term" value="C:cell envelope"/>
    <property type="evidence" value="ECO:0007669"/>
    <property type="project" value="UniProtKB-SubCell"/>
</dbReference>
<dbReference type="PANTHER" id="PTHR42852:SF6">
    <property type="entry name" value="THIOL:DISULFIDE INTERCHANGE PROTEIN DSBE"/>
    <property type="match status" value="1"/>
</dbReference>
<evidence type="ECO:0000313" key="6">
    <source>
        <dbReference type="EMBL" id="MCW3788840.1"/>
    </source>
</evidence>
<dbReference type="PROSITE" id="PS51257">
    <property type="entry name" value="PROKAR_LIPOPROTEIN"/>
    <property type="match status" value="1"/>
</dbReference>
<dbReference type="InterPro" id="IPR025380">
    <property type="entry name" value="DUF4369"/>
</dbReference>
<dbReference type="CDD" id="cd02966">
    <property type="entry name" value="TlpA_like_family"/>
    <property type="match status" value="1"/>
</dbReference>
<dbReference type="InterPro" id="IPR036249">
    <property type="entry name" value="Thioredoxin-like_sf"/>
</dbReference>
<accession>A0AAE3M8M2</accession>
<evidence type="ECO:0000256" key="3">
    <source>
        <dbReference type="ARBA" id="ARBA00023157"/>
    </source>
</evidence>
<comment type="caution">
    <text evidence="6">The sequence shown here is derived from an EMBL/GenBank/DDBJ whole genome shotgun (WGS) entry which is preliminary data.</text>
</comment>
<dbReference type="PROSITE" id="PS51352">
    <property type="entry name" value="THIOREDOXIN_2"/>
    <property type="match status" value="1"/>
</dbReference>
<dbReference type="AlphaFoldDB" id="A0AAE3M8M2"/>
<keyword evidence="3" id="KW-1015">Disulfide bond</keyword>
<reference evidence="6" key="1">
    <citation type="submission" date="2022-10" db="EMBL/GenBank/DDBJ databases">
        <authorList>
            <person name="Yu W.X."/>
        </authorList>
    </citation>
    <scope>NUCLEOTIDE SEQUENCE</scope>
    <source>
        <strain evidence="6">AAT</strain>
    </source>
</reference>
<dbReference type="InterPro" id="IPR012336">
    <property type="entry name" value="Thioredoxin-like_fold"/>
</dbReference>
<keyword evidence="4" id="KW-0676">Redox-active center</keyword>
<evidence type="ECO:0000259" key="5">
    <source>
        <dbReference type="PROSITE" id="PS51352"/>
    </source>
</evidence>